<dbReference type="InterPro" id="IPR001296">
    <property type="entry name" value="Glyco_trans_1"/>
</dbReference>
<dbReference type="PANTHER" id="PTHR45947">
    <property type="entry name" value="SULFOQUINOVOSYL TRANSFERASE SQD2"/>
    <property type="match status" value="1"/>
</dbReference>
<evidence type="ECO:0000313" key="3">
    <source>
        <dbReference type="Proteomes" id="UP001228690"/>
    </source>
</evidence>
<proteinExistence type="predicted"/>
<sequence>MKRLVVLHPPFYQVNYDFYHELGKLVDLDVFMFGDWPSENPAWKVRELYKPTEHSFRLRIFGKGCYPKSRIYSGCFLFELRRLRPDVVLTIAFAPYGLYAAMFQKLLGYRFYLLSNSNLESESRLSRLRRCYRSFLLSKCHKALSASPATTVYLKGLYPGLQVEEAWQTADVPYYLQQAECYAEDSQRGQLRRELATEIWQRRQGASEGPEQEPFVQDFCGSSVWLGVGRLIERKRWRWGLTLLRNYPQFRYVLVGKGEQESRLLAEAKQLGVEDRFHLLPFEPPEQLARYYNAADLLYFPPTGEPFGFVVAEALASGCPVLCSGHIGASALIKEGVNGWHGVEGPEDNGLLAPEQIEKILAALAVPNIRERCKAGIRSSTPYERVKRFCQIMGLD</sequence>
<dbReference type="InterPro" id="IPR050194">
    <property type="entry name" value="Glycosyltransferase_grp1"/>
</dbReference>
<dbReference type="SUPFAM" id="SSF53756">
    <property type="entry name" value="UDP-Glycosyltransferase/glycogen phosphorylase"/>
    <property type="match status" value="1"/>
</dbReference>
<reference evidence="2 3" key="1">
    <citation type="submission" date="2023-04" db="EMBL/GenBank/DDBJ databases">
        <title>Spirochaete genome identified in red abalone sample constitutes a novel genus.</title>
        <authorList>
            <person name="Sharma S.P."/>
            <person name="Purcell C.M."/>
            <person name="Hyde J.R."/>
            <person name="Severin A.J."/>
        </authorList>
    </citation>
    <scope>NUCLEOTIDE SEQUENCE [LARGE SCALE GENOMIC DNA]</scope>
    <source>
        <strain evidence="2 3">SP-2023</strain>
    </source>
</reference>
<dbReference type="Gene3D" id="3.40.50.2000">
    <property type="entry name" value="Glycogen Phosphorylase B"/>
    <property type="match status" value="1"/>
</dbReference>
<name>A0ABY8MEW4_9SPIO</name>
<dbReference type="Proteomes" id="UP001228690">
    <property type="component" value="Chromosome"/>
</dbReference>
<evidence type="ECO:0000259" key="1">
    <source>
        <dbReference type="Pfam" id="PF00534"/>
    </source>
</evidence>
<dbReference type="CDD" id="cd03801">
    <property type="entry name" value="GT4_PimA-like"/>
    <property type="match status" value="1"/>
</dbReference>
<dbReference type="Pfam" id="PF00534">
    <property type="entry name" value="Glycos_transf_1"/>
    <property type="match status" value="1"/>
</dbReference>
<accession>A0ABY8MEW4</accession>
<feature type="domain" description="Glycosyl transferase family 1" evidence="1">
    <location>
        <begin position="228"/>
        <end position="347"/>
    </location>
</feature>
<dbReference type="EMBL" id="CP123443">
    <property type="protein sequence ID" value="WGK68507.1"/>
    <property type="molecule type" value="Genomic_DNA"/>
</dbReference>
<gene>
    <name evidence="2" type="ORF">P0082_08450</name>
</gene>
<keyword evidence="3" id="KW-1185">Reference proteome</keyword>
<evidence type="ECO:0000313" key="2">
    <source>
        <dbReference type="EMBL" id="WGK68507.1"/>
    </source>
</evidence>
<dbReference type="RefSeq" id="WP_326926692.1">
    <property type="nucleotide sequence ID" value="NZ_CP123443.1"/>
</dbReference>
<protein>
    <submittedName>
        <fullName evidence="2">Glycosyltransferase</fullName>
    </submittedName>
</protein>
<organism evidence="2 3">
    <name type="scientific">Candidatus Haliotispira prima</name>
    <dbReference type="NCBI Taxonomy" id="3034016"/>
    <lineage>
        <taxon>Bacteria</taxon>
        <taxon>Pseudomonadati</taxon>
        <taxon>Spirochaetota</taxon>
        <taxon>Spirochaetia</taxon>
        <taxon>Spirochaetales</taxon>
        <taxon>Spirochaetaceae</taxon>
        <taxon>Candidatus Haliotispira</taxon>
    </lineage>
</organism>
<dbReference type="PANTHER" id="PTHR45947:SF3">
    <property type="entry name" value="SULFOQUINOVOSYL TRANSFERASE SQD2"/>
    <property type="match status" value="1"/>
</dbReference>